<dbReference type="GeneID" id="27338921"/>
<evidence type="ECO:0000313" key="3">
    <source>
        <dbReference type="Proteomes" id="UP000053328"/>
    </source>
</evidence>
<evidence type="ECO:0000313" key="2">
    <source>
        <dbReference type="EMBL" id="KIW10062.1"/>
    </source>
</evidence>
<gene>
    <name evidence="2" type="ORF">PV08_11838</name>
</gene>
<dbReference type="EMBL" id="KN847501">
    <property type="protein sequence ID" value="KIW10062.1"/>
    <property type="molecule type" value="Genomic_DNA"/>
</dbReference>
<dbReference type="OrthoDB" id="4507903at2759"/>
<name>A0A0D1ZAN0_9EURO</name>
<dbReference type="HOGENOM" id="CLU_176432_0_0_1"/>
<accession>A0A0D1ZAN0</accession>
<dbReference type="VEuPathDB" id="FungiDB:PV08_11838"/>
<keyword evidence="3" id="KW-1185">Reference proteome</keyword>
<evidence type="ECO:0000256" key="1">
    <source>
        <dbReference type="SAM" id="MobiDB-lite"/>
    </source>
</evidence>
<organism evidence="2 3">
    <name type="scientific">Exophiala spinifera</name>
    <dbReference type="NCBI Taxonomy" id="91928"/>
    <lineage>
        <taxon>Eukaryota</taxon>
        <taxon>Fungi</taxon>
        <taxon>Dikarya</taxon>
        <taxon>Ascomycota</taxon>
        <taxon>Pezizomycotina</taxon>
        <taxon>Eurotiomycetes</taxon>
        <taxon>Chaetothyriomycetidae</taxon>
        <taxon>Chaetothyriales</taxon>
        <taxon>Herpotrichiellaceae</taxon>
        <taxon>Exophiala</taxon>
    </lineage>
</organism>
<reference evidence="2 3" key="1">
    <citation type="submission" date="2015-01" db="EMBL/GenBank/DDBJ databases">
        <title>The Genome Sequence of Exophiala spinifera CBS89968.</title>
        <authorList>
            <consortium name="The Broad Institute Genomics Platform"/>
            <person name="Cuomo C."/>
            <person name="de Hoog S."/>
            <person name="Gorbushina A."/>
            <person name="Stielow B."/>
            <person name="Teixiera M."/>
            <person name="Abouelleil A."/>
            <person name="Chapman S.B."/>
            <person name="Priest M."/>
            <person name="Young S.K."/>
            <person name="Wortman J."/>
            <person name="Nusbaum C."/>
            <person name="Birren B."/>
        </authorList>
    </citation>
    <scope>NUCLEOTIDE SEQUENCE [LARGE SCALE GENOMIC DNA]</scope>
    <source>
        <strain evidence="2 3">CBS 89968</strain>
    </source>
</reference>
<proteinExistence type="predicted"/>
<dbReference type="AlphaFoldDB" id="A0A0D1ZAN0"/>
<sequence>MADRRSDSYDGVPEEANIAVRVPPKAFKQLSSSSDAVKAKRNQKGLKSLEKAARKAGEAARNEGTAQNQGDSQGGT</sequence>
<dbReference type="Proteomes" id="UP000053328">
    <property type="component" value="Unassembled WGS sequence"/>
</dbReference>
<feature type="compositionally biased region" description="Polar residues" evidence="1">
    <location>
        <begin position="65"/>
        <end position="76"/>
    </location>
</feature>
<feature type="compositionally biased region" description="Basic and acidic residues" evidence="1">
    <location>
        <begin position="47"/>
        <end position="61"/>
    </location>
</feature>
<protein>
    <submittedName>
        <fullName evidence="2">Uncharacterized protein</fullName>
    </submittedName>
</protein>
<feature type="region of interest" description="Disordered" evidence="1">
    <location>
        <begin position="28"/>
        <end position="76"/>
    </location>
</feature>
<dbReference type="RefSeq" id="XP_016230278.1">
    <property type="nucleotide sequence ID" value="XM_016386146.1"/>
</dbReference>